<dbReference type="Proteomes" id="UP000766486">
    <property type="component" value="Unassembled WGS sequence"/>
</dbReference>
<sequence length="204" mass="22833">MHTLVQYRGTVVAATYCPPASLTGPVSIRTLKARFTDAIARVVLAQAHLHVSIAGENTAKPTFVCLEAPDLRNHIHWKTFHDVVSREKQCLEESQLQLDSRYDNLGTQPGCRVVILYDVGAESIEVLYVWNHPHHDGMIGKIFHHQLFQHLNNKKNISQPPAYQVQDDSGCLIVKLPDSAENLLPPSEILIAFAMTTAFLFKKS</sequence>
<organism evidence="1 2">
    <name type="scientific">Bionectria ochroleuca</name>
    <name type="common">Gliocladium roseum</name>
    <dbReference type="NCBI Taxonomy" id="29856"/>
    <lineage>
        <taxon>Eukaryota</taxon>
        <taxon>Fungi</taxon>
        <taxon>Dikarya</taxon>
        <taxon>Ascomycota</taxon>
        <taxon>Pezizomycotina</taxon>
        <taxon>Sordariomycetes</taxon>
        <taxon>Hypocreomycetidae</taxon>
        <taxon>Hypocreales</taxon>
        <taxon>Bionectriaceae</taxon>
        <taxon>Clonostachys</taxon>
    </lineage>
</organism>
<name>A0ABY6UH73_BIOOC</name>
<keyword evidence="2" id="KW-1185">Reference proteome</keyword>
<proteinExistence type="predicted"/>
<dbReference type="PANTHER" id="PTHR28037">
    <property type="entry name" value="ALCOHOL O-ACETYLTRANSFERASE 1-RELATED"/>
    <property type="match status" value="1"/>
</dbReference>
<comment type="caution">
    <text evidence="1">The sequence shown here is derived from an EMBL/GenBank/DDBJ whole genome shotgun (WGS) entry which is preliminary data.</text>
</comment>
<protein>
    <submittedName>
        <fullName evidence="1">Uncharacterized protein</fullName>
    </submittedName>
</protein>
<dbReference type="EMBL" id="CABFNS010000812">
    <property type="protein sequence ID" value="VUC29979.1"/>
    <property type="molecule type" value="Genomic_DNA"/>
</dbReference>
<dbReference type="InterPro" id="IPR052058">
    <property type="entry name" value="Alcohol_O-acetyltransferase"/>
</dbReference>
<evidence type="ECO:0000313" key="2">
    <source>
        <dbReference type="Proteomes" id="UP000766486"/>
    </source>
</evidence>
<gene>
    <name evidence="1" type="ORF">CLO192961_LOCUS273302</name>
</gene>
<reference evidence="1 2" key="1">
    <citation type="submission" date="2019-06" db="EMBL/GenBank/DDBJ databases">
        <authorList>
            <person name="Broberg M."/>
        </authorList>
    </citation>
    <scope>NUCLEOTIDE SEQUENCE [LARGE SCALE GENOMIC DNA]</scope>
</reference>
<accession>A0ABY6UH73</accession>
<evidence type="ECO:0000313" key="1">
    <source>
        <dbReference type="EMBL" id="VUC29979.1"/>
    </source>
</evidence>
<dbReference type="PANTHER" id="PTHR28037:SF1">
    <property type="entry name" value="ALCOHOL O-ACETYLTRANSFERASE 1-RELATED"/>
    <property type="match status" value="1"/>
</dbReference>